<protein>
    <submittedName>
        <fullName evidence="2">Ubiquinone/menaquinone biosynthesis C-methylase UbiE</fullName>
    </submittedName>
</protein>
<proteinExistence type="predicted"/>
<dbReference type="Pfam" id="PF08241">
    <property type="entry name" value="Methyltransf_11"/>
    <property type="match status" value="1"/>
</dbReference>
<sequence length="267" mass="28988">MPSSFNVESADGYEQLMGRWSRRLAPGLIDFAGLADGESVLDVGCGTGSLTFALAEHPGLKAITAIDFSPVFVEAASRRNTDPRITIRQADACALPFEDGSFDRALSLLVLHFVPEADRAVAEMRRVVRPGGVVAAAVWDHYGGMSGMRMMWDTVAMIDANARAMRRRYSFQPMMRAGEMKASFVGNGLVDVEETSLTIRMDYVSFADYWDPIAAGEGPLGKYVAGLDAYTRTRVDIAVRDAYEAGEPDGPRSFASVAWACRGRVPG</sequence>
<dbReference type="CDD" id="cd02440">
    <property type="entry name" value="AdoMet_MTases"/>
    <property type="match status" value="1"/>
</dbReference>
<gene>
    <name evidence="2" type="ORF">H4W29_006511</name>
</gene>
<dbReference type="PANTHER" id="PTHR43591:SF24">
    <property type="entry name" value="2-METHOXY-6-POLYPRENYL-1,4-BENZOQUINOL METHYLASE, MITOCHONDRIAL"/>
    <property type="match status" value="1"/>
</dbReference>
<dbReference type="InterPro" id="IPR013216">
    <property type="entry name" value="Methyltransf_11"/>
</dbReference>
<evidence type="ECO:0000313" key="3">
    <source>
        <dbReference type="Proteomes" id="UP000620262"/>
    </source>
</evidence>
<keyword evidence="3" id="KW-1185">Reference proteome</keyword>
<evidence type="ECO:0000313" key="2">
    <source>
        <dbReference type="EMBL" id="MBE1509264.1"/>
    </source>
</evidence>
<organism evidence="2 3">
    <name type="scientific">Rhizobium viscosum</name>
    <name type="common">Arthrobacter viscosus</name>
    <dbReference type="NCBI Taxonomy" id="1673"/>
    <lineage>
        <taxon>Bacteria</taxon>
        <taxon>Pseudomonadati</taxon>
        <taxon>Pseudomonadota</taxon>
        <taxon>Alphaproteobacteria</taxon>
        <taxon>Hyphomicrobiales</taxon>
        <taxon>Rhizobiaceae</taxon>
        <taxon>Rhizobium/Agrobacterium group</taxon>
        <taxon>Rhizobium</taxon>
    </lineage>
</organism>
<dbReference type="SUPFAM" id="SSF53335">
    <property type="entry name" value="S-adenosyl-L-methionine-dependent methyltransferases"/>
    <property type="match status" value="1"/>
</dbReference>
<name>A0ABR9J1F6_RHIVS</name>
<dbReference type="Gene3D" id="3.40.50.150">
    <property type="entry name" value="Vaccinia Virus protein VP39"/>
    <property type="match status" value="1"/>
</dbReference>
<comment type="caution">
    <text evidence="2">The sequence shown here is derived from an EMBL/GenBank/DDBJ whole genome shotgun (WGS) entry which is preliminary data.</text>
</comment>
<dbReference type="RefSeq" id="WP_192732880.1">
    <property type="nucleotide sequence ID" value="NZ_BAAAVL010000015.1"/>
</dbReference>
<reference evidence="2 3" key="1">
    <citation type="submission" date="2020-10" db="EMBL/GenBank/DDBJ databases">
        <title>Sequencing the genomes of 1000 actinobacteria strains.</title>
        <authorList>
            <person name="Klenk H.-P."/>
        </authorList>
    </citation>
    <scope>NUCLEOTIDE SEQUENCE [LARGE SCALE GENOMIC DNA]</scope>
    <source>
        <strain evidence="2 3">DSM 7307</strain>
    </source>
</reference>
<dbReference type="EMBL" id="JADBEC010000003">
    <property type="protein sequence ID" value="MBE1509264.1"/>
    <property type="molecule type" value="Genomic_DNA"/>
</dbReference>
<feature type="domain" description="Methyltransferase type 11" evidence="1">
    <location>
        <begin position="41"/>
        <end position="135"/>
    </location>
</feature>
<dbReference type="Proteomes" id="UP000620262">
    <property type="component" value="Unassembled WGS sequence"/>
</dbReference>
<accession>A0ABR9J1F6</accession>
<dbReference type="InterPro" id="IPR029063">
    <property type="entry name" value="SAM-dependent_MTases_sf"/>
</dbReference>
<keyword evidence="2" id="KW-0830">Ubiquinone</keyword>
<evidence type="ECO:0000259" key="1">
    <source>
        <dbReference type="Pfam" id="PF08241"/>
    </source>
</evidence>
<dbReference type="PANTHER" id="PTHR43591">
    <property type="entry name" value="METHYLTRANSFERASE"/>
    <property type="match status" value="1"/>
</dbReference>